<dbReference type="SUPFAM" id="SSF53098">
    <property type="entry name" value="Ribonuclease H-like"/>
    <property type="match status" value="1"/>
</dbReference>
<dbReference type="InterPro" id="IPR012337">
    <property type="entry name" value="RNaseH-like_sf"/>
</dbReference>
<dbReference type="AlphaFoldDB" id="A0A438ICX3"/>
<organism evidence="2 3">
    <name type="scientific">Vitis vinifera</name>
    <name type="common">Grape</name>
    <dbReference type="NCBI Taxonomy" id="29760"/>
    <lineage>
        <taxon>Eukaryota</taxon>
        <taxon>Viridiplantae</taxon>
        <taxon>Streptophyta</taxon>
        <taxon>Embryophyta</taxon>
        <taxon>Tracheophyta</taxon>
        <taxon>Spermatophyta</taxon>
        <taxon>Magnoliopsida</taxon>
        <taxon>eudicotyledons</taxon>
        <taxon>Gunneridae</taxon>
        <taxon>Pentapetalae</taxon>
        <taxon>rosids</taxon>
        <taxon>Vitales</taxon>
        <taxon>Vitaceae</taxon>
        <taxon>Viteae</taxon>
        <taxon>Vitis</taxon>
    </lineage>
</organism>
<dbReference type="Gene3D" id="1.10.340.70">
    <property type="match status" value="1"/>
</dbReference>
<dbReference type="InterPro" id="IPR041588">
    <property type="entry name" value="Integrase_H2C2"/>
</dbReference>
<evidence type="ECO:0000259" key="1">
    <source>
        <dbReference type="PROSITE" id="PS50994"/>
    </source>
</evidence>
<dbReference type="PROSITE" id="PS50994">
    <property type="entry name" value="INTEGRASE"/>
    <property type="match status" value="1"/>
</dbReference>
<dbReference type="GO" id="GO:0015074">
    <property type="term" value="P:DNA integration"/>
    <property type="evidence" value="ECO:0007669"/>
    <property type="project" value="InterPro"/>
</dbReference>
<dbReference type="Gene3D" id="3.30.420.10">
    <property type="entry name" value="Ribonuclease H-like superfamily/Ribonuclease H"/>
    <property type="match status" value="1"/>
</dbReference>
<reference evidence="2 3" key="1">
    <citation type="journal article" date="2018" name="PLoS Genet.">
        <title>Population sequencing reveals clonal diversity and ancestral inbreeding in the grapevine cultivar Chardonnay.</title>
        <authorList>
            <person name="Roach M.J."/>
            <person name="Johnson D.L."/>
            <person name="Bohlmann J."/>
            <person name="van Vuuren H.J."/>
            <person name="Jones S.J."/>
            <person name="Pretorius I.S."/>
            <person name="Schmidt S.A."/>
            <person name="Borneman A.R."/>
        </authorList>
    </citation>
    <scope>NUCLEOTIDE SEQUENCE [LARGE SCALE GENOMIC DNA]</scope>
    <source>
        <strain evidence="3">cv. Chardonnay</strain>
        <tissue evidence="2">Leaf</tissue>
    </source>
</reference>
<dbReference type="InterPro" id="IPR001584">
    <property type="entry name" value="Integrase_cat-core"/>
</dbReference>
<dbReference type="Proteomes" id="UP000288805">
    <property type="component" value="Unassembled WGS sequence"/>
</dbReference>
<accession>A0A438ICX3</accession>
<evidence type="ECO:0000313" key="3">
    <source>
        <dbReference type="Proteomes" id="UP000288805"/>
    </source>
</evidence>
<feature type="domain" description="Integrase catalytic" evidence="1">
    <location>
        <begin position="61"/>
        <end position="220"/>
    </location>
</feature>
<dbReference type="InterPro" id="IPR050951">
    <property type="entry name" value="Retrovirus_Pol_polyprotein"/>
</dbReference>
<protein>
    <submittedName>
        <fullName evidence="2">Transposon Tf2-8 polyprotein</fullName>
    </submittedName>
</protein>
<name>A0A438ICX3_VITVI</name>
<evidence type="ECO:0000313" key="2">
    <source>
        <dbReference type="EMBL" id="RVW94558.1"/>
    </source>
</evidence>
<dbReference type="PANTHER" id="PTHR37984">
    <property type="entry name" value="PROTEIN CBG26694"/>
    <property type="match status" value="1"/>
</dbReference>
<sequence length="255" mass="29747">MPKVCSHRRIGGRTLAHRAHSQGYYWPTMRQDVENYVKRCDRCQRYPPIPRMPSEALNPVTSPWPFAQRGMDIVSPLPVAAAHKKFLFVVTDYFSKWVEAEAYANIKDKYVSMFVWKNIICWFGILQAIIANNIPQFDSIAFRTFCLELKIKNSYSTLRYPQSNEQAEATNKTLLFMLKKRLEKAKGKWVDELLGVLLAYRMTPKRPTRTTPFALAYEMDVVILMEIGIPTTWMAVQGQRDEKQNLKDIWTGWTR</sequence>
<dbReference type="InterPro" id="IPR036397">
    <property type="entry name" value="RNaseH_sf"/>
</dbReference>
<gene>
    <name evidence="2" type="primary">Tf2-8_37</name>
    <name evidence="2" type="ORF">CK203_030783</name>
</gene>
<dbReference type="PANTHER" id="PTHR37984:SF5">
    <property type="entry name" value="PROTEIN NYNRIN-LIKE"/>
    <property type="match status" value="1"/>
</dbReference>
<comment type="caution">
    <text evidence="2">The sequence shown here is derived from an EMBL/GenBank/DDBJ whole genome shotgun (WGS) entry which is preliminary data.</text>
</comment>
<proteinExistence type="predicted"/>
<dbReference type="GO" id="GO:0003676">
    <property type="term" value="F:nucleic acid binding"/>
    <property type="evidence" value="ECO:0007669"/>
    <property type="project" value="InterPro"/>
</dbReference>
<dbReference type="Pfam" id="PF17921">
    <property type="entry name" value="Integrase_H2C2"/>
    <property type="match status" value="1"/>
</dbReference>
<dbReference type="EMBL" id="QGNW01000120">
    <property type="protein sequence ID" value="RVW94558.1"/>
    <property type="molecule type" value="Genomic_DNA"/>
</dbReference>